<evidence type="ECO:0000313" key="2">
    <source>
        <dbReference type="Proteomes" id="UP000287910"/>
    </source>
</evidence>
<gene>
    <name evidence="1" type="ORF">EK386_09900</name>
</gene>
<name>A0A3S0P5U8_9BACI</name>
<organism evidence="1 2">
    <name type="scientific">Lysinibacillus antri</name>
    <dbReference type="NCBI Taxonomy" id="2498145"/>
    <lineage>
        <taxon>Bacteria</taxon>
        <taxon>Bacillati</taxon>
        <taxon>Bacillota</taxon>
        <taxon>Bacilli</taxon>
        <taxon>Bacillales</taxon>
        <taxon>Bacillaceae</taxon>
        <taxon>Lysinibacillus</taxon>
    </lineage>
</organism>
<dbReference type="EMBL" id="RYYR01000011">
    <property type="protein sequence ID" value="RUL52155.1"/>
    <property type="molecule type" value="Genomic_DNA"/>
</dbReference>
<keyword evidence="2" id="KW-1185">Reference proteome</keyword>
<protein>
    <submittedName>
        <fullName evidence="1">Transcriptional regulator</fullName>
    </submittedName>
</protein>
<dbReference type="RefSeq" id="WP_126659003.1">
    <property type="nucleotide sequence ID" value="NZ_RYYR01000011.1"/>
</dbReference>
<comment type="caution">
    <text evidence="1">The sequence shown here is derived from an EMBL/GenBank/DDBJ whole genome shotgun (WGS) entry which is preliminary data.</text>
</comment>
<dbReference type="Proteomes" id="UP000287910">
    <property type="component" value="Unassembled WGS sequence"/>
</dbReference>
<dbReference type="AlphaFoldDB" id="A0A3S0P5U8"/>
<sequence length="192" mass="22887">MSNKAKTQYNGMILLTGYLQRLFVVETIYQRLKVPHEAERLEQVKFLIDETHKILPVFEKTKILTEVQRDELHFILRQIENLMADYFKEAPVSFNEKLAIAGSSLYAEQHVNKGIIRLGEVFNQEINKDFHKRIQFYEQRTKMIDYLVHTLAEGKEPEEQFMKPVEPWFDNVMQNKELILKDIKQIEKMIEI</sequence>
<reference evidence="1 2" key="1">
    <citation type="submission" date="2018-12" db="EMBL/GenBank/DDBJ databases">
        <title>Lysinibacillus antri sp. nov., isolated from a cave soil.</title>
        <authorList>
            <person name="Narsing Rao M.P."/>
            <person name="Zhang H."/>
            <person name="Dong Z.-Y."/>
            <person name="Niu X.-K."/>
            <person name="Zhang K."/>
            <person name="Fang B.-Z."/>
            <person name="Kang Y.-Q."/>
            <person name="Xiao M."/>
            <person name="Li W.-J."/>
        </authorList>
    </citation>
    <scope>NUCLEOTIDE SEQUENCE [LARGE SCALE GENOMIC DNA]</scope>
    <source>
        <strain evidence="1 2">SYSU K30002</strain>
    </source>
</reference>
<evidence type="ECO:0000313" key="1">
    <source>
        <dbReference type="EMBL" id="RUL52155.1"/>
    </source>
</evidence>
<proteinExistence type="predicted"/>
<accession>A0A3S0P5U8</accession>